<reference evidence="5 6" key="1">
    <citation type="submission" date="2017-07" db="EMBL/GenBank/DDBJ databases">
        <title>Complete genome sequence of Oryzomicrobium terrae TPP412.</title>
        <authorList>
            <person name="Chiu L.-W."/>
            <person name="Lo K.-J."/>
            <person name="Tsai Y.-M."/>
            <person name="Lin S.-S."/>
            <person name="Kuo C.-H."/>
            <person name="Liu C.-T."/>
        </authorList>
    </citation>
    <scope>NUCLEOTIDE SEQUENCE [LARGE SCALE GENOMIC DNA]</scope>
    <source>
        <strain evidence="5 6">TPP412</strain>
    </source>
</reference>
<dbReference type="InterPro" id="IPR004089">
    <property type="entry name" value="MCPsignal_dom"/>
</dbReference>
<dbReference type="InterPro" id="IPR025991">
    <property type="entry name" value="Chemoreceptor_zinc-bind_dom"/>
</dbReference>
<dbReference type="SMART" id="SM00283">
    <property type="entry name" value="MA"/>
    <property type="match status" value="1"/>
</dbReference>
<evidence type="ECO:0000256" key="3">
    <source>
        <dbReference type="SAM" id="Phobius"/>
    </source>
</evidence>
<dbReference type="RefSeq" id="WP_187775253.1">
    <property type="nucleotide sequence ID" value="NZ_CP022579.1"/>
</dbReference>
<feature type="transmembrane region" description="Helical" evidence="3">
    <location>
        <begin position="20"/>
        <end position="38"/>
    </location>
</feature>
<accession>A0A5C1EC46</accession>
<dbReference type="Gene3D" id="1.20.120.1530">
    <property type="match status" value="1"/>
</dbReference>
<proteinExistence type="predicted"/>
<evidence type="ECO:0000259" key="4">
    <source>
        <dbReference type="PROSITE" id="PS50111"/>
    </source>
</evidence>
<dbReference type="Proteomes" id="UP000323671">
    <property type="component" value="Chromosome"/>
</dbReference>
<protein>
    <recommendedName>
        <fullName evidence="4">Methyl-accepting transducer domain-containing protein</fullName>
    </recommendedName>
</protein>
<name>A0A5C1EC46_9RHOO</name>
<feature type="domain" description="Methyl-accepting transducer" evidence="4">
    <location>
        <begin position="178"/>
        <end position="397"/>
    </location>
</feature>
<keyword evidence="1 2" id="KW-0807">Transducer</keyword>
<dbReference type="EMBL" id="CP022579">
    <property type="protein sequence ID" value="QEL66314.1"/>
    <property type="molecule type" value="Genomic_DNA"/>
</dbReference>
<keyword evidence="3" id="KW-0472">Membrane</keyword>
<dbReference type="KEGG" id="otr:OTERR_28380"/>
<evidence type="ECO:0000313" key="5">
    <source>
        <dbReference type="EMBL" id="QEL66314.1"/>
    </source>
</evidence>
<feature type="transmembrane region" description="Helical" evidence="3">
    <location>
        <begin position="44"/>
        <end position="63"/>
    </location>
</feature>
<dbReference type="AlphaFoldDB" id="A0A5C1EC46"/>
<dbReference type="GO" id="GO:0016020">
    <property type="term" value="C:membrane"/>
    <property type="evidence" value="ECO:0007669"/>
    <property type="project" value="InterPro"/>
</dbReference>
<evidence type="ECO:0000256" key="1">
    <source>
        <dbReference type="ARBA" id="ARBA00023224"/>
    </source>
</evidence>
<gene>
    <name evidence="5" type="ORF">OTERR_28380</name>
</gene>
<keyword evidence="6" id="KW-1185">Reference proteome</keyword>
<dbReference type="Pfam" id="PF00015">
    <property type="entry name" value="MCPsignal"/>
    <property type="match status" value="1"/>
</dbReference>
<organism evidence="5 6">
    <name type="scientific">Oryzomicrobium terrae</name>
    <dbReference type="NCBI Taxonomy" id="1735038"/>
    <lineage>
        <taxon>Bacteria</taxon>
        <taxon>Pseudomonadati</taxon>
        <taxon>Pseudomonadota</taxon>
        <taxon>Betaproteobacteria</taxon>
        <taxon>Rhodocyclales</taxon>
        <taxon>Rhodocyclaceae</taxon>
        <taxon>Oryzomicrobium</taxon>
    </lineage>
</organism>
<evidence type="ECO:0000256" key="2">
    <source>
        <dbReference type="PROSITE-ProRule" id="PRU00284"/>
    </source>
</evidence>
<dbReference type="PANTHER" id="PTHR32089">
    <property type="entry name" value="METHYL-ACCEPTING CHEMOTAXIS PROTEIN MCPB"/>
    <property type="match status" value="1"/>
</dbReference>
<dbReference type="Pfam" id="PF13682">
    <property type="entry name" value="CZB"/>
    <property type="match status" value="1"/>
</dbReference>
<keyword evidence="3" id="KW-0812">Transmembrane</keyword>
<dbReference type="PANTHER" id="PTHR32089:SF112">
    <property type="entry name" value="LYSOZYME-LIKE PROTEIN-RELATED"/>
    <property type="match status" value="1"/>
</dbReference>
<dbReference type="SUPFAM" id="SSF58104">
    <property type="entry name" value="Methyl-accepting chemotaxis protein (MCP) signaling domain"/>
    <property type="match status" value="1"/>
</dbReference>
<evidence type="ECO:0000313" key="6">
    <source>
        <dbReference type="Proteomes" id="UP000323671"/>
    </source>
</evidence>
<dbReference type="Gene3D" id="1.20.120.30">
    <property type="entry name" value="Aspartate receptor, ligand-binding domain"/>
    <property type="match status" value="1"/>
</dbReference>
<sequence length="485" mass="51901">MNAPASRQNIPFLSTQLKLLLVFLNALVIAAVVLAYLVPDCLLALAIIPVVALTITGVAIRAARRPFRVLMVIHEQLAHARQGELHHRATETRGLGEIGLVAWELNDLLDLVETYFKEINTCFRRVSGGDYSRRPIASGMPGVFSISLDNVAKAVQAMGENDRYVRQNRLASRLHTLNTDNLRANLASSQTDLQRITEAVGTVADIARENADSARTSLAVSADLGGHLDTIAATVATVGDAAGALRQEWQGIERALTGIAAIAEQTNLLALNAAIEAARAGEAGRGFAVVADEVTKLASRSKNTVDDVQKVLGTLSARIEAMNSEAGSAGSVAGTVRAAVEDFRQRFARVAETSAEVIDRVAGVEDRALVSLMKVDRVVFKQEAYHALADGSSHVLSDAEDCRLAQWMNSEGRNRFGHQPAFNALAAPQRAMHHEASLAVAALADNDDERVVQQMGKVEAASRDLLALLDRLADEGHARAAARPA</sequence>
<dbReference type="Gene3D" id="1.10.287.950">
    <property type="entry name" value="Methyl-accepting chemotaxis protein"/>
    <property type="match status" value="1"/>
</dbReference>
<dbReference type="GO" id="GO:0007165">
    <property type="term" value="P:signal transduction"/>
    <property type="evidence" value="ECO:0007669"/>
    <property type="project" value="UniProtKB-KW"/>
</dbReference>
<dbReference type="PROSITE" id="PS50111">
    <property type="entry name" value="CHEMOTAXIS_TRANSDUC_2"/>
    <property type="match status" value="1"/>
</dbReference>
<keyword evidence="3" id="KW-1133">Transmembrane helix</keyword>